<sequence>MVPNPVVSLTRKTPLLYRLVGFSSKPTSHFNQITQLSLNPVQITGFRACSSSTLFSNSLTYSHGTILKDLGGSKTGYKQLGFDQFRVLAVSDGGSGGIGGSSGGGGGGAGASGGSGSGSDGNSNWSFLSWYLNLLAKYPVLTKAVTSATLTLMGDLICQVSAVFEKLISSPPFLCTAEHSNSSLLPLVSP</sequence>
<accession>A0AAV1RX36</accession>
<dbReference type="EMBL" id="CAWUPB010001159">
    <property type="protein sequence ID" value="CAK7339894.1"/>
    <property type="molecule type" value="Genomic_DNA"/>
</dbReference>
<proteinExistence type="predicted"/>
<dbReference type="AlphaFoldDB" id="A0AAV1RX36"/>
<gene>
    <name evidence="1" type="ORF">DCAF_LOCUS14971</name>
</gene>
<evidence type="ECO:0000313" key="1">
    <source>
        <dbReference type="EMBL" id="CAK7339894.1"/>
    </source>
</evidence>
<keyword evidence="2" id="KW-1185">Reference proteome</keyword>
<reference evidence="1 2" key="1">
    <citation type="submission" date="2024-01" db="EMBL/GenBank/DDBJ databases">
        <authorList>
            <person name="Waweru B."/>
        </authorList>
    </citation>
    <scope>NUCLEOTIDE SEQUENCE [LARGE SCALE GENOMIC DNA]</scope>
</reference>
<comment type="caution">
    <text evidence="1">The sequence shown here is derived from an EMBL/GenBank/DDBJ whole genome shotgun (WGS) entry which is preliminary data.</text>
</comment>
<name>A0AAV1RX36_9ROSI</name>
<organism evidence="1 2">
    <name type="scientific">Dovyalis caffra</name>
    <dbReference type="NCBI Taxonomy" id="77055"/>
    <lineage>
        <taxon>Eukaryota</taxon>
        <taxon>Viridiplantae</taxon>
        <taxon>Streptophyta</taxon>
        <taxon>Embryophyta</taxon>
        <taxon>Tracheophyta</taxon>
        <taxon>Spermatophyta</taxon>
        <taxon>Magnoliopsida</taxon>
        <taxon>eudicotyledons</taxon>
        <taxon>Gunneridae</taxon>
        <taxon>Pentapetalae</taxon>
        <taxon>rosids</taxon>
        <taxon>fabids</taxon>
        <taxon>Malpighiales</taxon>
        <taxon>Salicaceae</taxon>
        <taxon>Flacourtieae</taxon>
        <taxon>Dovyalis</taxon>
    </lineage>
</organism>
<evidence type="ECO:0000313" key="2">
    <source>
        <dbReference type="Proteomes" id="UP001314170"/>
    </source>
</evidence>
<protein>
    <submittedName>
        <fullName evidence="1">Uncharacterized protein</fullName>
    </submittedName>
</protein>
<dbReference type="Proteomes" id="UP001314170">
    <property type="component" value="Unassembled WGS sequence"/>
</dbReference>